<accession>A0ABW4GK99</accession>
<evidence type="ECO:0000313" key="2">
    <source>
        <dbReference type="EMBL" id="MFD1543215.1"/>
    </source>
</evidence>
<feature type="transmembrane region" description="Helical" evidence="1">
    <location>
        <begin position="159"/>
        <end position="180"/>
    </location>
</feature>
<dbReference type="EMBL" id="JBHUCM010000038">
    <property type="protein sequence ID" value="MFD1543215.1"/>
    <property type="molecule type" value="Genomic_DNA"/>
</dbReference>
<feature type="transmembrane region" description="Helical" evidence="1">
    <location>
        <begin position="47"/>
        <end position="68"/>
    </location>
</feature>
<comment type="caution">
    <text evidence="2">The sequence shown here is derived from an EMBL/GenBank/DDBJ whole genome shotgun (WGS) entry which is preliminary data.</text>
</comment>
<reference evidence="3" key="1">
    <citation type="journal article" date="2019" name="Int. J. Syst. Evol. Microbiol.">
        <title>The Global Catalogue of Microorganisms (GCM) 10K type strain sequencing project: providing services to taxonomists for standard genome sequencing and annotation.</title>
        <authorList>
            <consortium name="The Broad Institute Genomics Platform"/>
            <consortium name="The Broad Institute Genome Sequencing Center for Infectious Disease"/>
            <person name="Wu L."/>
            <person name="Ma J."/>
        </authorList>
    </citation>
    <scope>NUCLEOTIDE SEQUENCE [LARGE SCALE GENOMIC DNA]</scope>
    <source>
        <strain evidence="3">CGMCC 1.15399</strain>
    </source>
</reference>
<protein>
    <recommendedName>
        <fullName evidence="4">DUF4386 family protein</fullName>
    </recommendedName>
</protein>
<proteinExistence type="predicted"/>
<dbReference type="RefSeq" id="WP_219536094.1">
    <property type="nucleotide sequence ID" value="NZ_JAHKRM010000028.1"/>
</dbReference>
<keyword evidence="1" id="KW-0812">Transmembrane</keyword>
<evidence type="ECO:0000313" key="3">
    <source>
        <dbReference type="Proteomes" id="UP001597097"/>
    </source>
</evidence>
<keyword evidence="3" id="KW-1185">Reference proteome</keyword>
<evidence type="ECO:0008006" key="4">
    <source>
        <dbReference type="Google" id="ProtNLM"/>
    </source>
</evidence>
<feature type="transmembrane region" description="Helical" evidence="1">
    <location>
        <begin position="186"/>
        <end position="204"/>
    </location>
</feature>
<evidence type="ECO:0000256" key="1">
    <source>
        <dbReference type="SAM" id="Phobius"/>
    </source>
</evidence>
<keyword evidence="1" id="KW-0472">Membrane</keyword>
<feature type="transmembrane region" description="Helical" evidence="1">
    <location>
        <begin position="130"/>
        <end position="152"/>
    </location>
</feature>
<sequence length="228" mass="23148">MDIRTASRVAGAVSLIIGSLAIAIPIEITDEDAPIAAQLQDYAQHPALAMLSNLVLLPVILMVPAVIYAARLARRGAPRLAFVGGGLSALGWIAGAMSIGAGQIALYQGSQLADQAGAAALIDRMNGDPVYGTLVGAFVLGHAIGMIVLGVGLWRSRAVAPWAAALFVAYPVGHVVGHAISPVVDTVSGVFLLVSAVAVAAAVLRTPNEQWDLPAGKAAAEPVAAQTP</sequence>
<gene>
    <name evidence="2" type="ORF">ACFSJ0_39635</name>
</gene>
<organism evidence="2 3">
    <name type="scientific">Nonomuraea guangzhouensis</name>
    <dbReference type="NCBI Taxonomy" id="1291555"/>
    <lineage>
        <taxon>Bacteria</taxon>
        <taxon>Bacillati</taxon>
        <taxon>Actinomycetota</taxon>
        <taxon>Actinomycetes</taxon>
        <taxon>Streptosporangiales</taxon>
        <taxon>Streptosporangiaceae</taxon>
        <taxon>Nonomuraea</taxon>
    </lineage>
</organism>
<feature type="transmembrane region" description="Helical" evidence="1">
    <location>
        <begin position="80"/>
        <end position="106"/>
    </location>
</feature>
<name>A0ABW4GK99_9ACTN</name>
<keyword evidence="1" id="KW-1133">Transmembrane helix</keyword>
<dbReference type="Proteomes" id="UP001597097">
    <property type="component" value="Unassembled WGS sequence"/>
</dbReference>